<accession>A0A0K2TRL6</accession>
<name>A0A0K2TRL6_LEPSM</name>
<protein>
    <submittedName>
        <fullName evidence="1">Uncharacterized protein</fullName>
    </submittedName>
</protein>
<dbReference type="AlphaFoldDB" id="A0A0K2TRL6"/>
<dbReference type="EMBL" id="HACA01011074">
    <property type="protein sequence ID" value="CDW28435.1"/>
    <property type="molecule type" value="Transcribed_RNA"/>
</dbReference>
<proteinExistence type="predicted"/>
<evidence type="ECO:0000313" key="1">
    <source>
        <dbReference type="EMBL" id="CDW28435.1"/>
    </source>
</evidence>
<sequence length="100" mass="11505">MFNQVLNIIACSGKGSSLLRSETIMTTIYLCFNNFYYIVPNDSIYISIMHGIFNYCIILIPSRGRPSFKIILQHVQFHNLQVVTCTEITICTQQYIGNIF</sequence>
<reference evidence="1" key="1">
    <citation type="submission" date="2014-05" db="EMBL/GenBank/DDBJ databases">
        <authorList>
            <person name="Chronopoulou M."/>
        </authorList>
    </citation>
    <scope>NUCLEOTIDE SEQUENCE</scope>
    <source>
        <tissue evidence="1">Whole organism</tissue>
    </source>
</reference>
<organism evidence="1">
    <name type="scientific">Lepeophtheirus salmonis</name>
    <name type="common">Salmon louse</name>
    <name type="synonym">Caligus salmonis</name>
    <dbReference type="NCBI Taxonomy" id="72036"/>
    <lineage>
        <taxon>Eukaryota</taxon>
        <taxon>Metazoa</taxon>
        <taxon>Ecdysozoa</taxon>
        <taxon>Arthropoda</taxon>
        <taxon>Crustacea</taxon>
        <taxon>Multicrustacea</taxon>
        <taxon>Hexanauplia</taxon>
        <taxon>Copepoda</taxon>
        <taxon>Siphonostomatoida</taxon>
        <taxon>Caligidae</taxon>
        <taxon>Lepeophtheirus</taxon>
    </lineage>
</organism>